<protein>
    <submittedName>
        <fullName evidence="1">Quinol monooxygenase YgiN</fullName>
    </submittedName>
</protein>
<dbReference type="SUPFAM" id="SSF54909">
    <property type="entry name" value="Dimeric alpha+beta barrel"/>
    <property type="match status" value="1"/>
</dbReference>
<dbReference type="Gene3D" id="3.30.70.100">
    <property type="match status" value="1"/>
</dbReference>
<organism evidence="1 2">
    <name type="scientific">Herminiimonas fonticola</name>
    <dbReference type="NCBI Taxonomy" id="303380"/>
    <lineage>
        <taxon>Bacteria</taxon>
        <taxon>Pseudomonadati</taxon>
        <taxon>Pseudomonadota</taxon>
        <taxon>Betaproteobacteria</taxon>
        <taxon>Burkholderiales</taxon>
        <taxon>Oxalobacteraceae</taxon>
        <taxon>Herminiimonas</taxon>
    </lineage>
</organism>
<evidence type="ECO:0000313" key="1">
    <source>
        <dbReference type="EMBL" id="TDN89985.1"/>
    </source>
</evidence>
<gene>
    <name evidence="1" type="ORF">EV677_2055</name>
</gene>
<sequence length="109" mass="11470">MVNVGLQVRLEAKPGKEKELEEFLHAQLSYALGEPGTTAWFAIKLDAKTFGIFDAFPDENASQAHLQGEIAKALGTTAASLLAHPPAIEKFAVLAAKLPGSGEVPDSLG</sequence>
<keyword evidence="1" id="KW-0503">Monooxygenase</keyword>
<reference evidence="1 2" key="1">
    <citation type="submission" date="2019-03" db="EMBL/GenBank/DDBJ databases">
        <title>Genomic Encyclopedia of Type Strains, Phase IV (KMG-IV): sequencing the most valuable type-strain genomes for metagenomic binning, comparative biology and taxonomic classification.</title>
        <authorList>
            <person name="Goeker M."/>
        </authorList>
    </citation>
    <scope>NUCLEOTIDE SEQUENCE [LARGE SCALE GENOMIC DNA]</scope>
    <source>
        <strain evidence="1 2">DSM 18555</strain>
    </source>
</reference>
<dbReference type="GO" id="GO:0004497">
    <property type="term" value="F:monooxygenase activity"/>
    <property type="evidence" value="ECO:0007669"/>
    <property type="project" value="UniProtKB-KW"/>
</dbReference>
<keyword evidence="2" id="KW-1185">Reference proteome</keyword>
<dbReference type="InterPro" id="IPR011008">
    <property type="entry name" value="Dimeric_a/b-barrel"/>
</dbReference>
<evidence type="ECO:0000313" key="2">
    <source>
        <dbReference type="Proteomes" id="UP000294737"/>
    </source>
</evidence>
<accession>A0A4R6G872</accession>
<comment type="caution">
    <text evidence="1">The sequence shown here is derived from an EMBL/GenBank/DDBJ whole genome shotgun (WGS) entry which is preliminary data.</text>
</comment>
<keyword evidence="1" id="KW-0560">Oxidoreductase</keyword>
<dbReference type="RefSeq" id="WP_112992061.1">
    <property type="nucleotide sequence ID" value="NZ_PTLZ01000002.1"/>
</dbReference>
<name>A0A4R6G872_9BURK</name>
<dbReference type="OrthoDB" id="9804891at2"/>
<dbReference type="Proteomes" id="UP000294737">
    <property type="component" value="Unassembled WGS sequence"/>
</dbReference>
<proteinExistence type="predicted"/>
<dbReference type="AlphaFoldDB" id="A0A4R6G872"/>
<dbReference type="EMBL" id="SNWF01000005">
    <property type="protein sequence ID" value="TDN89985.1"/>
    <property type="molecule type" value="Genomic_DNA"/>
</dbReference>